<dbReference type="AlphaFoldDB" id="A0A9I9CHL8"/>
<dbReference type="EnsemblPlants" id="MELO3C003715.2.1">
    <property type="protein sequence ID" value="MELO3C003715.2.1"/>
    <property type="gene ID" value="MELO3C003715.2"/>
</dbReference>
<reference evidence="3" key="1">
    <citation type="submission" date="2023-03" db="UniProtKB">
        <authorList>
            <consortium name="EnsemblPlants"/>
        </authorList>
    </citation>
    <scope>IDENTIFICATION</scope>
</reference>
<dbReference type="PANTHER" id="PTHR46039:SF2">
    <property type="entry name" value="SUCROSE-PHOSPHATE SYNTHASE 1"/>
    <property type="match status" value="1"/>
</dbReference>
<name>A0A9I9CHL8_CUCME</name>
<keyword evidence="2" id="KW-0808">Transferase</keyword>
<sequence length="98" mass="10769">MAGNDSVNSYLEAILDVGPPMQSVASAEGEKAFQSYSKEVIAGFGETDLHRSWIRAAAMRSPQERNTRLEDLDFGPKEEAGLFSTSLLCLFYTSVFVD</sequence>
<keyword evidence="1" id="KW-0328">Glycosyltransferase</keyword>
<protein>
    <submittedName>
        <fullName evidence="3">Uncharacterized protein</fullName>
    </submittedName>
</protein>
<dbReference type="InterPro" id="IPR044161">
    <property type="entry name" value="SPS"/>
</dbReference>
<dbReference type="Gramene" id="MELO3C003715.2.1">
    <property type="protein sequence ID" value="MELO3C003715.2.1"/>
    <property type="gene ID" value="MELO3C003715.2"/>
</dbReference>
<dbReference type="PANTHER" id="PTHR46039">
    <property type="entry name" value="SUCROSE-PHOSPHATE SYNTHASE 3-RELATED"/>
    <property type="match status" value="1"/>
</dbReference>
<evidence type="ECO:0000256" key="1">
    <source>
        <dbReference type="ARBA" id="ARBA00022676"/>
    </source>
</evidence>
<proteinExistence type="predicted"/>
<organism evidence="3">
    <name type="scientific">Cucumis melo</name>
    <name type="common">Muskmelon</name>
    <dbReference type="NCBI Taxonomy" id="3656"/>
    <lineage>
        <taxon>Eukaryota</taxon>
        <taxon>Viridiplantae</taxon>
        <taxon>Streptophyta</taxon>
        <taxon>Embryophyta</taxon>
        <taxon>Tracheophyta</taxon>
        <taxon>Spermatophyta</taxon>
        <taxon>Magnoliopsida</taxon>
        <taxon>eudicotyledons</taxon>
        <taxon>Gunneridae</taxon>
        <taxon>Pentapetalae</taxon>
        <taxon>rosids</taxon>
        <taxon>fabids</taxon>
        <taxon>Cucurbitales</taxon>
        <taxon>Cucurbitaceae</taxon>
        <taxon>Benincaseae</taxon>
        <taxon>Cucumis</taxon>
    </lineage>
</organism>
<evidence type="ECO:0000256" key="2">
    <source>
        <dbReference type="ARBA" id="ARBA00022679"/>
    </source>
</evidence>
<dbReference type="GO" id="GO:0016757">
    <property type="term" value="F:glycosyltransferase activity"/>
    <property type="evidence" value="ECO:0007669"/>
    <property type="project" value="UniProtKB-KW"/>
</dbReference>
<accession>A0A9I9CHL8</accession>
<evidence type="ECO:0000313" key="3">
    <source>
        <dbReference type="EnsemblPlants" id="MELO3C003715.2.1"/>
    </source>
</evidence>